<dbReference type="CDD" id="cd22907">
    <property type="entry name" value="HFD_NFYB"/>
    <property type="match status" value="1"/>
</dbReference>
<protein>
    <recommendedName>
        <fullName evidence="5">Transcription factor CBF/NF-Y/archaeal histone domain-containing protein</fullName>
    </recommendedName>
</protein>
<dbReference type="InterPro" id="IPR027113">
    <property type="entry name" value="Transc_fact_NFYB/HAP3"/>
</dbReference>
<dbReference type="PANTHER" id="PTHR11064:SF199">
    <property type="entry name" value="TRANSCRIPTION FACTOR CBF_NF-Y_ARCHAEAL HISTONE DOMAIN-CONTAINING PROTEIN"/>
    <property type="match status" value="1"/>
</dbReference>
<keyword evidence="8" id="KW-1185">Reference proteome</keyword>
<dbReference type="GO" id="GO:0016602">
    <property type="term" value="C:CCAAT-binding factor complex"/>
    <property type="evidence" value="ECO:0007669"/>
    <property type="project" value="InterPro"/>
</dbReference>
<gene>
    <name evidence="6" type="ORF">DCAR_019140</name>
    <name evidence="7" type="ORF">DCAR_0521903</name>
</gene>
<dbReference type="PRINTS" id="PR00615">
    <property type="entry name" value="CCAATSUBUNTA"/>
</dbReference>
<feature type="compositionally biased region" description="Low complexity" evidence="4">
    <location>
        <begin position="1"/>
        <end position="13"/>
    </location>
</feature>
<keyword evidence="2" id="KW-0805">Transcription regulation</keyword>
<dbReference type="GO" id="GO:0001228">
    <property type="term" value="F:DNA-binding transcription activator activity, RNA polymerase II-specific"/>
    <property type="evidence" value="ECO:0007669"/>
    <property type="project" value="InterPro"/>
</dbReference>
<dbReference type="EMBL" id="CP093347">
    <property type="protein sequence ID" value="WOH02514.1"/>
    <property type="molecule type" value="Genomic_DNA"/>
</dbReference>
<dbReference type="PANTHER" id="PTHR11064">
    <property type="entry name" value="CCAAT-BINDING TRANSCRIPTION FACTOR-RELATED"/>
    <property type="match status" value="1"/>
</dbReference>
<reference evidence="7" key="2">
    <citation type="submission" date="2022-03" db="EMBL/GenBank/DDBJ databases">
        <title>Draft title - Genomic analysis of global carrot germplasm unveils the trajectory of domestication and the origin of high carotenoid orange carrot.</title>
        <authorList>
            <person name="Iorizzo M."/>
            <person name="Ellison S."/>
            <person name="Senalik D."/>
            <person name="Macko-Podgorni A."/>
            <person name="Grzebelus D."/>
            <person name="Bostan H."/>
            <person name="Rolling W."/>
            <person name="Curaba J."/>
            <person name="Simon P."/>
        </authorList>
    </citation>
    <scope>NUCLEOTIDE SEQUENCE</scope>
    <source>
        <tissue evidence="7">Leaf</tissue>
    </source>
</reference>
<dbReference type="Pfam" id="PF00808">
    <property type="entry name" value="CBFD_NFYB_HMF"/>
    <property type="match status" value="1"/>
</dbReference>
<dbReference type="GO" id="GO:0046982">
    <property type="term" value="F:protein heterodimerization activity"/>
    <property type="evidence" value="ECO:0007669"/>
    <property type="project" value="InterPro"/>
</dbReference>
<dbReference type="Gene3D" id="1.10.20.10">
    <property type="entry name" value="Histone, subunit A"/>
    <property type="match status" value="1"/>
</dbReference>
<proteinExistence type="inferred from homology"/>
<name>A0A164ZGL9_DAUCS</name>
<dbReference type="Gramene" id="KZM95898">
    <property type="protein sequence ID" value="KZM95898"/>
    <property type="gene ID" value="DCAR_019140"/>
</dbReference>
<evidence type="ECO:0000313" key="7">
    <source>
        <dbReference type="EMBL" id="WOH02514.1"/>
    </source>
</evidence>
<dbReference type="STRING" id="79200.A0A164ZGL9"/>
<dbReference type="InterPro" id="IPR003958">
    <property type="entry name" value="CBFA_NFYB_domain"/>
</dbReference>
<evidence type="ECO:0000259" key="5">
    <source>
        <dbReference type="Pfam" id="PF00808"/>
    </source>
</evidence>
<organism evidence="6">
    <name type="scientific">Daucus carota subsp. sativus</name>
    <name type="common">Carrot</name>
    <dbReference type="NCBI Taxonomy" id="79200"/>
    <lineage>
        <taxon>Eukaryota</taxon>
        <taxon>Viridiplantae</taxon>
        <taxon>Streptophyta</taxon>
        <taxon>Embryophyta</taxon>
        <taxon>Tracheophyta</taxon>
        <taxon>Spermatophyta</taxon>
        <taxon>Magnoliopsida</taxon>
        <taxon>eudicotyledons</taxon>
        <taxon>Gunneridae</taxon>
        <taxon>Pentapetalae</taxon>
        <taxon>asterids</taxon>
        <taxon>campanulids</taxon>
        <taxon>Apiales</taxon>
        <taxon>Apiaceae</taxon>
        <taxon>Apioideae</taxon>
        <taxon>Scandiceae</taxon>
        <taxon>Daucinae</taxon>
        <taxon>Daucus</taxon>
        <taxon>Daucus sect. Daucus</taxon>
    </lineage>
</organism>
<sequence length="172" mass="19554">MADGSSSQAGGSSESREHDRIFPIANISRIMKKGMPANGKISKDAKDTVEECVSEASEKCQKEKRKTIDGDDLLGAMANLGFEDYVGPLKNYLSCYRESMFLYWLTFYHHEFSLTPCISSYVLVWFMVGEIANRWRVILRDLLGEGRDQLRRIRTLDLISLQISSMLKAWAT</sequence>
<dbReference type="InterPro" id="IPR009072">
    <property type="entry name" value="Histone-fold"/>
</dbReference>
<evidence type="ECO:0000256" key="4">
    <source>
        <dbReference type="SAM" id="MobiDB-lite"/>
    </source>
</evidence>
<dbReference type="AlphaFoldDB" id="A0A164ZGL9"/>
<dbReference type="GO" id="GO:0000978">
    <property type="term" value="F:RNA polymerase II cis-regulatory region sequence-specific DNA binding"/>
    <property type="evidence" value="ECO:0007669"/>
    <property type="project" value="TreeGrafter"/>
</dbReference>
<comment type="similarity">
    <text evidence="1">Belongs to the NFYB/HAP3 subunit family.</text>
</comment>
<keyword evidence="3" id="KW-0804">Transcription</keyword>
<dbReference type="Proteomes" id="UP000077755">
    <property type="component" value="Chromosome 5"/>
</dbReference>
<dbReference type="SUPFAM" id="SSF47113">
    <property type="entry name" value="Histone-fold"/>
    <property type="match status" value="1"/>
</dbReference>
<evidence type="ECO:0000313" key="6">
    <source>
        <dbReference type="EMBL" id="KZM95898.1"/>
    </source>
</evidence>
<reference evidence="6" key="1">
    <citation type="journal article" date="2016" name="Nat. Genet.">
        <title>A high-quality carrot genome assembly provides new insights into carotenoid accumulation and asterid genome evolution.</title>
        <authorList>
            <person name="Iorizzo M."/>
            <person name="Ellison S."/>
            <person name="Senalik D."/>
            <person name="Zeng P."/>
            <person name="Satapoomin P."/>
            <person name="Huang J."/>
            <person name="Bowman M."/>
            <person name="Iovene M."/>
            <person name="Sanseverino W."/>
            <person name="Cavagnaro P."/>
            <person name="Yildiz M."/>
            <person name="Macko-Podgorni A."/>
            <person name="Moranska E."/>
            <person name="Grzebelus E."/>
            <person name="Grzebelus D."/>
            <person name="Ashrafi H."/>
            <person name="Zheng Z."/>
            <person name="Cheng S."/>
            <person name="Spooner D."/>
            <person name="Van Deynze A."/>
            <person name="Simon P."/>
        </authorList>
    </citation>
    <scope>NUCLEOTIDE SEQUENCE [LARGE SCALE GENOMIC DNA]</scope>
    <source>
        <tissue evidence="6">Leaf</tissue>
    </source>
</reference>
<dbReference type="EMBL" id="LNRQ01000005">
    <property type="protein sequence ID" value="KZM95898.1"/>
    <property type="molecule type" value="Genomic_DNA"/>
</dbReference>
<evidence type="ECO:0000313" key="8">
    <source>
        <dbReference type="Proteomes" id="UP000077755"/>
    </source>
</evidence>
<feature type="domain" description="Transcription factor CBF/NF-Y/archaeal histone" evidence="5">
    <location>
        <begin position="22"/>
        <end position="77"/>
    </location>
</feature>
<evidence type="ECO:0000256" key="2">
    <source>
        <dbReference type="ARBA" id="ARBA00023015"/>
    </source>
</evidence>
<evidence type="ECO:0000256" key="1">
    <source>
        <dbReference type="ARBA" id="ARBA00009053"/>
    </source>
</evidence>
<evidence type="ECO:0000256" key="3">
    <source>
        <dbReference type="ARBA" id="ARBA00023163"/>
    </source>
</evidence>
<feature type="region of interest" description="Disordered" evidence="4">
    <location>
        <begin position="1"/>
        <end position="21"/>
    </location>
</feature>
<accession>A0A164ZGL9</accession>